<reference evidence="4" key="2">
    <citation type="submission" date="2021-03" db="UniProtKB">
        <authorList>
            <consortium name="EnsemblPlants"/>
        </authorList>
    </citation>
    <scope>IDENTIFICATION</scope>
</reference>
<dbReference type="GeneID" id="110700870"/>
<dbReference type="InterPro" id="IPR006501">
    <property type="entry name" value="Pectinesterase_inhib_dom"/>
</dbReference>
<sequence length="191" mass="20800">MARQQFFLVATLLFLCVTGSLASYSPATSYLISTCDDATYSSLCLQTLLPDVDRINSTPKKSTRLAIAAIIAAAQSGSKSITQISKQPQVWTREANSLNDCSNSIANTVKRLNAAMDTTDHLGGGSKSDKESKRTSMVNNIRPVFTAIDTCLKNLQGLRARDVVLSRVQESTTPLNHLATNAIDLIRRMQF</sequence>
<dbReference type="InterPro" id="IPR051955">
    <property type="entry name" value="PME_Inhibitor"/>
</dbReference>
<keyword evidence="1 2" id="KW-0732">Signal</keyword>
<gene>
    <name evidence="4" type="primary">LOC110700870</name>
</gene>
<proteinExistence type="predicted"/>
<dbReference type="SMART" id="SM00856">
    <property type="entry name" value="PMEI"/>
    <property type="match status" value="1"/>
</dbReference>
<dbReference type="Gramene" id="AUR62008232-RA">
    <property type="protein sequence ID" value="AUR62008232-RA:cds"/>
    <property type="gene ID" value="AUR62008232"/>
</dbReference>
<name>A0A803L8P3_CHEQI</name>
<dbReference type="PANTHER" id="PTHR31080">
    <property type="entry name" value="PECTINESTERASE INHIBITOR-LIKE"/>
    <property type="match status" value="1"/>
</dbReference>
<organism evidence="4 5">
    <name type="scientific">Chenopodium quinoa</name>
    <name type="common">Quinoa</name>
    <dbReference type="NCBI Taxonomy" id="63459"/>
    <lineage>
        <taxon>Eukaryota</taxon>
        <taxon>Viridiplantae</taxon>
        <taxon>Streptophyta</taxon>
        <taxon>Embryophyta</taxon>
        <taxon>Tracheophyta</taxon>
        <taxon>Spermatophyta</taxon>
        <taxon>Magnoliopsida</taxon>
        <taxon>eudicotyledons</taxon>
        <taxon>Gunneridae</taxon>
        <taxon>Pentapetalae</taxon>
        <taxon>Caryophyllales</taxon>
        <taxon>Chenopodiaceae</taxon>
        <taxon>Chenopodioideae</taxon>
        <taxon>Atripliceae</taxon>
        <taxon>Chenopodium</taxon>
    </lineage>
</organism>
<accession>A0A803L8P3</accession>
<evidence type="ECO:0000256" key="1">
    <source>
        <dbReference type="ARBA" id="ARBA00022729"/>
    </source>
</evidence>
<feature type="chain" id="PRO_5030849568" description="Pectinesterase inhibitor domain-containing protein" evidence="2">
    <location>
        <begin position="23"/>
        <end position="191"/>
    </location>
</feature>
<keyword evidence="5" id="KW-1185">Reference proteome</keyword>
<evidence type="ECO:0000313" key="5">
    <source>
        <dbReference type="Proteomes" id="UP000596660"/>
    </source>
</evidence>
<dbReference type="NCBIfam" id="TIGR01614">
    <property type="entry name" value="PME_inhib"/>
    <property type="match status" value="1"/>
</dbReference>
<dbReference type="OMA" id="CDTSIAN"/>
<feature type="signal peptide" evidence="2">
    <location>
        <begin position="1"/>
        <end position="22"/>
    </location>
</feature>
<dbReference type="RefSeq" id="XP_021734145.1">
    <property type="nucleotide sequence ID" value="XM_021878453.1"/>
</dbReference>
<evidence type="ECO:0000313" key="4">
    <source>
        <dbReference type="EnsemblPlants" id="AUR62008232-RA:cds"/>
    </source>
</evidence>
<reference evidence="4" key="1">
    <citation type="journal article" date="2017" name="Nature">
        <title>The genome of Chenopodium quinoa.</title>
        <authorList>
            <person name="Jarvis D.E."/>
            <person name="Ho Y.S."/>
            <person name="Lightfoot D.J."/>
            <person name="Schmoeckel S.M."/>
            <person name="Li B."/>
            <person name="Borm T.J.A."/>
            <person name="Ohyanagi H."/>
            <person name="Mineta K."/>
            <person name="Michell C.T."/>
            <person name="Saber N."/>
            <person name="Kharbatia N.M."/>
            <person name="Rupper R.R."/>
            <person name="Sharp A.R."/>
            <person name="Dally N."/>
            <person name="Boughton B.A."/>
            <person name="Woo Y.H."/>
            <person name="Gao G."/>
            <person name="Schijlen E.G.W.M."/>
            <person name="Guo X."/>
            <person name="Momin A.A."/>
            <person name="Negrao S."/>
            <person name="Al-Babili S."/>
            <person name="Gehring C."/>
            <person name="Roessner U."/>
            <person name="Jung C."/>
            <person name="Murphy K."/>
            <person name="Arold S.T."/>
            <person name="Gojobori T."/>
            <person name="van der Linden C.G."/>
            <person name="van Loo E.N."/>
            <person name="Jellen E.N."/>
            <person name="Maughan P.J."/>
            <person name="Tester M."/>
        </authorList>
    </citation>
    <scope>NUCLEOTIDE SEQUENCE [LARGE SCALE GENOMIC DNA]</scope>
    <source>
        <strain evidence="4">cv. PI 614886</strain>
    </source>
</reference>
<dbReference type="AlphaFoldDB" id="A0A803L8P3"/>
<evidence type="ECO:0000256" key="2">
    <source>
        <dbReference type="SAM" id="SignalP"/>
    </source>
</evidence>
<dbReference type="GO" id="GO:0004857">
    <property type="term" value="F:enzyme inhibitor activity"/>
    <property type="evidence" value="ECO:0007669"/>
    <property type="project" value="InterPro"/>
</dbReference>
<dbReference type="InterPro" id="IPR035513">
    <property type="entry name" value="Invertase/methylesterase_inhib"/>
</dbReference>
<dbReference type="SUPFAM" id="SSF101148">
    <property type="entry name" value="Plant invertase/pectin methylesterase inhibitor"/>
    <property type="match status" value="1"/>
</dbReference>
<dbReference type="PANTHER" id="PTHR31080:SF158">
    <property type="entry name" value="PLANT INVERTASE_PECTIN METHYLESTERASE INHIBITOR SUPERFAMILY PROTEIN"/>
    <property type="match status" value="1"/>
</dbReference>
<dbReference type="Gene3D" id="1.20.140.40">
    <property type="entry name" value="Invertase/pectin methylesterase inhibitor family protein"/>
    <property type="match status" value="1"/>
</dbReference>
<dbReference type="EnsemblPlants" id="AUR62008232-RA">
    <property type="protein sequence ID" value="AUR62008232-RA:cds"/>
    <property type="gene ID" value="AUR62008232"/>
</dbReference>
<dbReference type="KEGG" id="cqi:110700870"/>
<protein>
    <recommendedName>
        <fullName evidence="3">Pectinesterase inhibitor domain-containing protein</fullName>
    </recommendedName>
</protein>
<dbReference type="Pfam" id="PF04043">
    <property type="entry name" value="PMEI"/>
    <property type="match status" value="1"/>
</dbReference>
<evidence type="ECO:0000259" key="3">
    <source>
        <dbReference type="SMART" id="SM00856"/>
    </source>
</evidence>
<dbReference type="Proteomes" id="UP000596660">
    <property type="component" value="Unplaced"/>
</dbReference>
<feature type="domain" description="Pectinesterase inhibitor" evidence="3">
    <location>
        <begin position="26"/>
        <end position="185"/>
    </location>
</feature>